<keyword evidence="2" id="KW-0812">Transmembrane</keyword>
<dbReference type="AlphaFoldDB" id="A0A8S1J0J0"/>
<feature type="compositionally biased region" description="Basic and acidic residues" evidence="1">
    <location>
        <begin position="212"/>
        <end position="227"/>
    </location>
</feature>
<evidence type="ECO:0000256" key="2">
    <source>
        <dbReference type="SAM" id="Phobius"/>
    </source>
</evidence>
<feature type="signal peptide" evidence="3">
    <location>
        <begin position="1"/>
        <end position="18"/>
    </location>
</feature>
<reference evidence="4" key="1">
    <citation type="submission" date="2020-12" db="EMBL/GenBank/DDBJ databases">
        <authorList>
            <person name="Iha C."/>
        </authorList>
    </citation>
    <scope>NUCLEOTIDE SEQUENCE</scope>
</reference>
<keyword evidence="2" id="KW-0472">Membrane</keyword>
<evidence type="ECO:0000313" key="4">
    <source>
        <dbReference type="EMBL" id="CAD7700675.1"/>
    </source>
</evidence>
<gene>
    <name evidence="4" type="ORF">OSTQU699_LOCUS6034</name>
</gene>
<comment type="caution">
    <text evidence="4">The sequence shown here is derived from an EMBL/GenBank/DDBJ whole genome shotgun (WGS) entry which is preliminary data.</text>
</comment>
<proteinExistence type="predicted"/>
<evidence type="ECO:0000313" key="5">
    <source>
        <dbReference type="Proteomes" id="UP000708148"/>
    </source>
</evidence>
<evidence type="ECO:0008006" key="6">
    <source>
        <dbReference type="Google" id="ProtNLM"/>
    </source>
</evidence>
<keyword evidence="5" id="KW-1185">Reference proteome</keyword>
<accession>A0A8S1J0J0</accession>
<feature type="chain" id="PRO_5035804644" description="Transmembrane protein" evidence="3">
    <location>
        <begin position="19"/>
        <end position="621"/>
    </location>
</feature>
<dbReference type="EMBL" id="CAJHUC010001319">
    <property type="protein sequence ID" value="CAD7700675.1"/>
    <property type="molecule type" value="Genomic_DNA"/>
</dbReference>
<feature type="compositionally biased region" description="Basic and acidic residues" evidence="1">
    <location>
        <begin position="118"/>
        <end position="134"/>
    </location>
</feature>
<name>A0A8S1J0J0_9CHLO</name>
<evidence type="ECO:0000256" key="3">
    <source>
        <dbReference type="SAM" id="SignalP"/>
    </source>
</evidence>
<feature type="region of interest" description="Disordered" evidence="1">
    <location>
        <begin position="113"/>
        <end position="144"/>
    </location>
</feature>
<feature type="region of interest" description="Disordered" evidence="1">
    <location>
        <begin position="171"/>
        <end position="287"/>
    </location>
</feature>
<organism evidence="4 5">
    <name type="scientific">Ostreobium quekettii</name>
    <dbReference type="NCBI Taxonomy" id="121088"/>
    <lineage>
        <taxon>Eukaryota</taxon>
        <taxon>Viridiplantae</taxon>
        <taxon>Chlorophyta</taxon>
        <taxon>core chlorophytes</taxon>
        <taxon>Ulvophyceae</taxon>
        <taxon>TCBD clade</taxon>
        <taxon>Bryopsidales</taxon>
        <taxon>Ostreobineae</taxon>
        <taxon>Ostreobiaceae</taxon>
        <taxon>Ostreobium</taxon>
    </lineage>
</organism>
<sequence>MMAKGLFYGGCIFAAAFSATVLVSVAVTDAPWVEAVVAAAYGRPAGKGSIASGACQDAVGVGFALGTCFGVGLLLCVDLLVYRVEAREVGAREHLADHGLWLQGLWKMSSNEGLEGGEQDKGRWWGRDGDEGHKGPITAGKAGGGIRRCRNGLRSRRRAVVGAVKTRTLSEGCAPPYMSDPDSDSEGGWRNDADPFSPSDAASLWEDTESTGDERRPGRPSGDRLADDASGGRPLDLSCSTSAITDTTDVAGTSEEWGGRGGEGQGRRSDSPWSEDGMAGKARPRDPILARVFDDDLVPTDLQGVDESPQDLAVAHRSNSDLVASVRGWGDNVLRAREWRSPARRHGNDVDEVHEVMSESGRCCVPWLPRACGGEGHPGGERQPDLTQSLESIIIGSCDGSLDVGEWSPAAPTECSRVDLPICFRSMDSLTRRTDPEECMDASPERMMMAAYLAGNQSDGGRSAPPEIHSRRSAPCSFREPCVAKKGNARKGAAGGDSHRDSEYIVQKSHKTSRRTILDELELLAEMTREECVYRIACQKEHIHRLRESDASRREAFASLKRGVAPTTKAVNRLRQRWGGKRRAKRREKLGTLQFDPLIDDTPLPVRNGCGVRADNGLLAH</sequence>
<protein>
    <recommendedName>
        <fullName evidence="6">Transmembrane protein</fullName>
    </recommendedName>
</protein>
<dbReference type="Proteomes" id="UP000708148">
    <property type="component" value="Unassembled WGS sequence"/>
</dbReference>
<evidence type="ECO:0000256" key="1">
    <source>
        <dbReference type="SAM" id="MobiDB-lite"/>
    </source>
</evidence>
<feature type="transmembrane region" description="Helical" evidence="2">
    <location>
        <begin position="59"/>
        <end position="82"/>
    </location>
</feature>
<keyword evidence="3" id="KW-0732">Signal</keyword>
<keyword evidence="2" id="KW-1133">Transmembrane helix</keyword>
<feature type="compositionally biased region" description="Polar residues" evidence="1">
    <location>
        <begin position="238"/>
        <end position="251"/>
    </location>
</feature>